<dbReference type="Pfam" id="PF13561">
    <property type="entry name" value="adh_short_C2"/>
    <property type="match status" value="1"/>
</dbReference>
<dbReference type="PRINTS" id="PR00081">
    <property type="entry name" value="GDHRDH"/>
</dbReference>
<dbReference type="PROSITE" id="PS00061">
    <property type="entry name" value="ADH_SHORT"/>
    <property type="match status" value="1"/>
</dbReference>
<dbReference type="GeneID" id="41977319"/>
<gene>
    <name evidence="4" type="ORF">E0L32_009872</name>
</gene>
<keyword evidence="2" id="KW-0521">NADP</keyword>
<name>A0A507AM34_9PEZI</name>
<accession>A0A507AM34</accession>
<dbReference type="GO" id="GO:0016491">
    <property type="term" value="F:oxidoreductase activity"/>
    <property type="evidence" value="ECO:0007669"/>
    <property type="project" value="UniProtKB-KW"/>
</dbReference>
<reference evidence="4 5" key="1">
    <citation type="submission" date="2019-06" db="EMBL/GenBank/DDBJ databases">
        <title>Draft genome sequence of the filamentous fungus Phialemoniopsis curvata isolated from diesel fuel.</title>
        <authorList>
            <person name="Varaljay V.A."/>
            <person name="Lyon W.J."/>
            <person name="Crouch A.L."/>
            <person name="Drake C.E."/>
            <person name="Hollomon J.M."/>
            <person name="Nadeau L.J."/>
            <person name="Nunn H.S."/>
            <person name="Stevenson B.S."/>
            <person name="Bojanowski C.L."/>
            <person name="Crookes-Goodson W.J."/>
        </authorList>
    </citation>
    <scope>NUCLEOTIDE SEQUENCE [LARGE SCALE GENOMIC DNA]</scope>
    <source>
        <strain evidence="4 5">D216</strain>
    </source>
</reference>
<dbReference type="PANTHER" id="PTHR24321:SF8">
    <property type="entry name" value="ESTRADIOL 17-BETA-DEHYDROGENASE 8-RELATED"/>
    <property type="match status" value="1"/>
</dbReference>
<organism evidence="4 5">
    <name type="scientific">Thyridium curvatum</name>
    <dbReference type="NCBI Taxonomy" id="1093900"/>
    <lineage>
        <taxon>Eukaryota</taxon>
        <taxon>Fungi</taxon>
        <taxon>Dikarya</taxon>
        <taxon>Ascomycota</taxon>
        <taxon>Pezizomycotina</taxon>
        <taxon>Sordariomycetes</taxon>
        <taxon>Sordariomycetidae</taxon>
        <taxon>Thyridiales</taxon>
        <taxon>Thyridiaceae</taxon>
        <taxon>Thyridium</taxon>
    </lineage>
</organism>
<dbReference type="RefSeq" id="XP_030990394.1">
    <property type="nucleotide sequence ID" value="XM_031144882.1"/>
</dbReference>
<protein>
    <submittedName>
        <fullName evidence="4">Uncharacterized protein</fullName>
    </submittedName>
</protein>
<evidence type="ECO:0000256" key="3">
    <source>
        <dbReference type="ARBA" id="ARBA00023002"/>
    </source>
</evidence>
<dbReference type="PANTHER" id="PTHR24321">
    <property type="entry name" value="DEHYDROGENASES, SHORT CHAIN"/>
    <property type="match status" value="1"/>
</dbReference>
<keyword evidence="5" id="KW-1185">Reference proteome</keyword>
<evidence type="ECO:0000256" key="1">
    <source>
        <dbReference type="ARBA" id="ARBA00006484"/>
    </source>
</evidence>
<dbReference type="InterPro" id="IPR020904">
    <property type="entry name" value="Sc_DH/Rdtase_CS"/>
</dbReference>
<evidence type="ECO:0000313" key="5">
    <source>
        <dbReference type="Proteomes" id="UP000319257"/>
    </source>
</evidence>
<evidence type="ECO:0000256" key="2">
    <source>
        <dbReference type="ARBA" id="ARBA00022857"/>
    </source>
</evidence>
<dbReference type="FunFam" id="3.40.50.720:FF:000084">
    <property type="entry name" value="Short-chain dehydrogenase reductase"/>
    <property type="match status" value="1"/>
</dbReference>
<dbReference type="SUPFAM" id="SSF51735">
    <property type="entry name" value="NAD(P)-binding Rossmann-fold domains"/>
    <property type="match status" value="1"/>
</dbReference>
<proteinExistence type="inferred from homology"/>
<comment type="caution">
    <text evidence="4">The sequence shown here is derived from an EMBL/GenBank/DDBJ whole genome shotgun (WGS) entry which is preliminary data.</text>
</comment>
<evidence type="ECO:0000313" key="4">
    <source>
        <dbReference type="EMBL" id="TPX08683.1"/>
    </source>
</evidence>
<keyword evidence="3" id="KW-0560">Oxidoreductase</keyword>
<sequence>MSTNLQGKVIAITGASGGMGFETAKMLAARGAKVSMADIQEGPLMAAADKVRQSGGDTMARVVDVRDESSVDAWIEDTVAQFGPLDGGVNLAGVLPKTFGTHSVAETVSSDWDFVLGVNLTGVMYCMRAQLRHMKDEGSIVNASSVAGVQGFENNASYGASKFGVIGLTKCAACDVGPTRSIRVNAIAPGTFRTPMYESVIEARNGEEMPTIQKIKREGQPSEIASLVCWLLCDESKYITGTVQLIDGGWIC</sequence>
<dbReference type="STRING" id="1093900.A0A507AM34"/>
<dbReference type="Gene3D" id="3.40.50.720">
    <property type="entry name" value="NAD(P)-binding Rossmann-like Domain"/>
    <property type="match status" value="1"/>
</dbReference>
<dbReference type="PRINTS" id="PR00080">
    <property type="entry name" value="SDRFAMILY"/>
</dbReference>
<dbReference type="InterPro" id="IPR002347">
    <property type="entry name" value="SDR_fam"/>
</dbReference>
<dbReference type="OrthoDB" id="1669814at2759"/>
<dbReference type="AlphaFoldDB" id="A0A507AM34"/>
<dbReference type="InParanoid" id="A0A507AM34"/>
<dbReference type="InterPro" id="IPR036291">
    <property type="entry name" value="NAD(P)-bd_dom_sf"/>
</dbReference>
<comment type="similarity">
    <text evidence="1">Belongs to the short-chain dehydrogenases/reductases (SDR) family.</text>
</comment>
<dbReference type="EMBL" id="SKBQ01000075">
    <property type="protein sequence ID" value="TPX08683.1"/>
    <property type="molecule type" value="Genomic_DNA"/>
</dbReference>
<dbReference type="Proteomes" id="UP000319257">
    <property type="component" value="Unassembled WGS sequence"/>
</dbReference>
<dbReference type="CDD" id="cd05233">
    <property type="entry name" value="SDR_c"/>
    <property type="match status" value="1"/>
</dbReference>